<protein>
    <recommendedName>
        <fullName evidence="6">PDZ domain-containing protein</fullName>
    </recommendedName>
</protein>
<dbReference type="SUPFAM" id="SSF81383">
    <property type="entry name" value="F-box domain"/>
    <property type="match status" value="1"/>
</dbReference>
<feature type="coiled-coil region" evidence="2">
    <location>
        <begin position="285"/>
        <end position="321"/>
    </location>
</feature>
<feature type="repeat" description="ANK" evidence="1">
    <location>
        <begin position="787"/>
        <end position="813"/>
    </location>
</feature>
<reference evidence="4 5" key="1">
    <citation type="submission" date="2024-10" db="EMBL/GenBank/DDBJ databases">
        <title>Updated reference genomes for cyclostephanoid diatoms.</title>
        <authorList>
            <person name="Roberts W.R."/>
            <person name="Alverson A.J."/>
        </authorList>
    </citation>
    <scope>NUCLEOTIDE SEQUENCE [LARGE SCALE GENOMIC DNA]</scope>
    <source>
        <strain evidence="4 5">AJA010-31</strain>
    </source>
</reference>
<gene>
    <name evidence="4" type="ORF">ACHAWO_009132</name>
</gene>
<dbReference type="SMART" id="SM00248">
    <property type="entry name" value="ANK"/>
    <property type="match status" value="2"/>
</dbReference>
<evidence type="ECO:0000313" key="4">
    <source>
        <dbReference type="EMBL" id="KAL3789569.1"/>
    </source>
</evidence>
<dbReference type="PROSITE" id="PS50088">
    <property type="entry name" value="ANK_REPEAT"/>
    <property type="match status" value="1"/>
</dbReference>
<dbReference type="PROSITE" id="PS50297">
    <property type="entry name" value="ANK_REP_REGION"/>
    <property type="match status" value="1"/>
</dbReference>
<dbReference type="Pfam" id="PF12796">
    <property type="entry name" value="Ank_2"/>
    <property type="match status" value="1"/>
</dbReference>
<dbReference type="AlphaFoldDB" id="A0ABD3PPQ1"/>
<keyword evidence="2" id="KW-0175">Coiled coil</keyword>
<dbReference type="PANTHER" id="PTHR24183:SF1">
    <property type="entry name" value="FIBRONECTIN TYPE 3 AND ANKYRIN REPEAT DOMAINS PROTEIN 1"/>
    <property type="match status" value="1"/>
</dbReference>
<comment type="caution">
    <text evidence="4">The sequence shown here is derived from an EMBL/GenBank/DDBJ whole genome shotgun (WGS) entry which is preliminary data.</text>
</comment>
<keyword evidence="1" id="KW-0040">ANK repeat</keyword>
<dbReference type="InterPro" id="IPR036047">
    <property type="entry name" value="F-box-like_dom_sf"/>
</dbReference>
<proteinExistence type="predicted"/>
<dbReference type="SUPFAM" id="SSF48403">
    <property type="entry name" value="Ankyrin repeat"/>
    <property type="match status" value="1"/>
</dbReference>
<evidence type="ECO:0000256" key="3">
    <source>
        <dbReference type="SAM" id="MobiDB-lite"/>
    </source>
</evidence>
<evidence type="ECO:0008006" key="6">
    <source>
        <dbReference type="Google" id="ProtNLM"/>
    </source>
</evidence>
<sequence length="856" mass="96083">MALRKKKDFSAIKSPAIIARSNAISGAMAAASVQNIAVELQPPAAAAAAGSSVSINVCELTKSIQIPSPTSVTSAPKAAISHKEVLGGCQRLLTSPATPKKKVAQQPIAQPPLLYVGIILQRQQSDKHASFSWGISMIKERAHVHVVGVNPSSSIVSFCRVSNIAPDNTTVYAVPSKLKLPESNYQSNFVQSFPPSWKLPSSTNSPSILSPSLQLGDAIVSINGVPISSFDNIAAVASYIRMHCKSQLIIVAIRHHLVWRAAWNEMTKKTKIFPHNGGNATNTIVVAKTTEMKQQQQLIQQKQKENALKDQKERVTRAIREGWNTVQRINYAQAVKRQLVQNAANYTTNNSNASKKPRLDQHYNYSTMWDRMHALADTRTLTNPAFKDQNGNCILYADNQEVDPEDGRRFRQFASNDVKVSFCDWLKVRKVSWRGGRKNVHDINGAALDSYDDEDVTTCVPHDFWIASGFESIDEWLLASKAQWRRNYSWHKNKKIKMQEETEKQVHFPSAELITACGSNEEALVQFNDWLGVRKQQWRIGRRKRQLERADSSFEEACGAAAQDATSKPSGNSAEDRASLSPAKSRRTLARLSSSNDTMIIDELLEEQQRQEKEHQIDHAPLDISWIFDSSVGAPDDVIVLLMRFLNPSDHGTLLCLSWTSNYMFKKRDAVWQSLCPKRWILPRRPRKSWCVMYITKIRAEEEASRKQSDDLLMKADAIIDKGDNLIKFQKLITKAEKEFTLDVNYTSGTVLERNSLLNTAVINRRKNIVKWLVEEKHCDIETCDRGGFTPLLNAAWNGDKHLIRYLLGKGADRKKIGTFHSSKGIANKEFKGLNAEGWARERGHSEVADLIHIGL</sequence>
<accession>A0ABD3PPQ1</accession>
<evidence type="ECO:0000256" key="1">
    <source>
        <dbReference type="PROSITE-ProRule" id="PRU00023"/>
    </source>
</evidence>
<evidence type="ECO:0000256" key="2">
    <source>
        <dbReference type="SAM" id="Coils"/>
    </source>
</evidence>
<name>A0ABD3PPQ1_9STRA</name>
<dbReference type="PANTHER" id="PTHR24183">
    <property type="entry name" value="FIBRONECTIN TYPE 3 AND ANKYRIN REPEAT DOMAINS PROTEIN 1"/>
    <property type="match status" value="1"/>
</dbReference>
<keyword evidence="5" id="KW-1185">Reference proteome</keyword>
<evidence type="ECO:0000313" key="5">
    <source>
        <dbReference type="Proteomes" id="UP001530400"/>
    </source>
</evidence>
<dbReference type="InterPro" id="IPR002110">
    <property type="entry name" value="Ankyrin_rpt"/>
</dbReference>
<dbReference type="Proteomes" id="UP001530400">
    <property type="component" value="Unassembled WGS sequence"/>
</dbReference>
<dbReference type="InterPro" id="IPR036770">
    <property type="entry name" value="Ankyrin_rpt-contain_sf"/>
</dbReference>
<dbReference type="Gene3D" id="1.25.40.20">
    <property type="entry name" value="Ankyrin repeat-containing domain"/>
    <property type="match status" value="1"/>
</dbReference>
<dbReference type="EMBL" id="JALLPJ020000519">
    <property type="protein sequence ID" value="KAL3789569.1"/>
    <property type="molecule type" value="Genomic_DNA"/>
</dbReference>
<feature type="region of interest" description="Disordered" evidence="3">
    <location>
        <begin position="558"/>
        <end position="588"/>
    </location>
</feature>
<organism evidence="4 5">
    <name type="scientific">Cyclotella atomus</name>
    <dbReference type="NCBI Taxonomy" id="382360"/>
    <lineage>
        <taxon>Eukaryota</taxon>
        <taxon>Sar</taxon>
        <taxon>Stramenopiles</taxon>
        <taxon>Ochrophyta</taxon>
        <taxon>Bacillariophyta</taxon>
        <taxon>Coscinodiscophyceae</taxon>
        <taxon>Thalassiosirophycidae</taxon>
        <taxon>Stephanodiscales</taxon>
        <taxon>Stephanodiscaceae</taxon>
        <taxon>Cyclotella</taxon>
    </lineage>
</organism>
<feature type="compositionally biased region" description="Polar residues" evidence="3">
    <location>
        <begin position="564"/>
        <end position="573"/>
    </location>
</feature>